<protein>
    <submittedName>
        <fullName evidence="1">Uncharacterized protein</fullName>
    </submittedName>
</protein>
<dbReference type="EMBL" id="JAULSW010000010">
    <property type="protein sequence ID" value="KAK3368689.1"/>
    <property type="molecule type" value="Genomic_DNA"/>
</dbReference>
<comment type="caution">
    <text evidence="1">The sequence shown here is derived from an EMBL/GenBank/DDBJ whole genome shotgun (WGS) entry which is preliminary data.</text>
</comment>
<dbReference type="Proteomes" id="UP001285441">
    <property type="component" value="Unassembled WGS sequence"/>
</dbReference>
<accession>A0AAE0K2B0</accession>
<proteinExistence type="predicted"/>
<name>A0AAE0K2B0_9PEZI</name>
<reference evidence="1" key="1">
    <citation type="journal article" date="2023" name="Mol. Phylogenet. Evol.">
        <title>Genome-scale phylogeny and comparative genomics of the fungal order Sordariales.</title>
        <authorList>
            <person name="Hensen N."/>
            <person name="Bonometti L."/>
            <person name="Westerberg I."/>
            <person name="Brannstrom I.O."/>
            <person name="Guillou S."/>
            <person name="Cros-Aarteil S."/>
            <person name="Calhoun S."/>
            <person name="Haridas S."/>
            <person name="Kuo A."/>
            <person name="Mondo S."/>
            <person name="Pangilinan J."/>
            <person name="Riley R."/>
            <person name="LaButti K."/>
            <person name="Andreopoulos B."/>
            <person name="Lipzen A."/>
            <person name="Chen C."/>
            <person name="Yan M."/>
            <person name="Daum C."/>
            <person name="Ng V."/>
            <person name="Clum A."/>
            <person name="Steindorff A."/>
            <person name="Ohm R.A."/>
            <person name="Martin F."/>
            <person name="Silar P."/>
            <person name="Natvig D.O."/>
            <person name="Lalanne C."/>
            <person name="Gautier V."/>
            <person name="Ament-Velasquez S.L."/>
            <person name="Kruys A."/>
            <person name="Hutchinson M.I."/>
            <person name="Powell A.J."/>
            <person name="Barry K."/>
            <person name="Miller A.N."/>
            <person name="Grigoriev I.V."/>
            <person name="Debuchy R."/>
            <person name="Gladieux P."/>
            <person name="Hiltunen Thoren M."/>
            <person name="Johannesson H."/>
        </authorList>
    </citation>
    <scope>NUCLEOTIDE SEQUENCE</scope>
    <source>
        <strain evidence="1">CBS 232.78</strain>
    </source>
</reference>
<reference evidence="1" key="2">
    <citation type="submission" date="2023-06" db="EMBL/GenBank/DDBJ databases">
        <authorList>
            <consortium name="Lawrence Berkeley National Laboratory"/>
            <person name="Haridas S."/>
            <person name="Hensen N."/>
            <person name="Bonometti L."/>
            <person name="Westerberg I."/>
            <person name="Brannstrom I.O."/>
            <person name="Guillou S."/>
            <person name="Cros-Aarteil S."/>
            <person name="Calhoun S."/>
            <person name="Kuo A."/>
            <person name="Mondo S."/>
            <person name="Pangilinan J."/>
            <person name="Riley R."/>
            <person name="LaButti K."/>
            <person name="Andreopoulos B."/>
            <person name="Lipzen A."/>
            <person name="Chen C."/>
            <person name="Yanf M."/>
            <person name="Daum C."/>
            <person name="Ng V."/>
            <person name="Clum A."/>
            <person name="Steindorff A."/>
            <person name="Ohm R."/>
            <person name="Martin F."/>
            <person name="Silar P."/>
            <person name="Natvig D."/>
            <person name="Lalanne C."/>
            <person name="Gautier V."/>
            <person name="Ament-velasquez S.L."/>
            <person name="Kruys A."/>
            <person name="Hutchinson M.I."/>
            <person name="Powell A.J."/>
            <person name="Barry K."/>
            <person name="Miller A.N."/>
            <person name="Grigoriev I.V."/>
            <person name="Debuchy R."/>
            <person name="Gladieux P."/>
            <person name="Thoren M.H."/>
            <person name="Johannesson H."/>
        </authorList>
    </citation>
    <scope>NUCLEOTIDE SEQUENCE</scope>
    <source>
        <strain evidence="1">CBS 232.78</strain>
    </source>
</reference>
<organism evidence="1 2">
    <name type="scientific">Podospora didyma</name>
    <dbReference type="NCBI Taxonomy" id="330526"/>
    <lineage>
        <taxon>Eukaryota</taxon>
        <taxon>Fungi</taxon>
        <taxon>Dikarya</taxon>
        <taxon>Ascomycota</taxon>
        <taxon>Pezizomycotina</taxon>
        <taxon>Sordariomycetes</taxon>
        <taxon>Sordariomycetidae</taxon>
        <taxon>Sordariales</taxon>
        <taxon>Podosporaceae</taxon>
        <taxon>Podospora</taxon>
    </lineage>
</organism>
<gene>
    <name evidence="1" type="ORF">B0H63DRAFT_535148</name>
</gene>
<evidence type="ECO:0000313" key="1">
    <source>
        <dbReference type="EMBL" id="KAK3368689.1"/>
    </source>
</evidence>
<keyword evidence="2" id="KW-1185">Reference proteome</keyword>
<sequence>MPVLASQPASLFDDLGGADADITLDTQRSATLVGEYVIIETALGTFKVPIQKIQWSVKSATDPNATRTTAETNFAIAKDNGDVDGPTDGVESIKDDTVFTDVVTPIHRALPAFGTLEITAEIPVTIPEAKAIVTISANPLFFNLISSKTIIDVITTIITPQTPPLPPIVSRTVQPYNVTYVILPTAAE</sequence>
<evidence type="ECO:0000313" key="2">
    <source>
        <dbReference type="Proteomes" id="UP001285441"/>
    </source>
</evidence>
<dbReference type="AlphaFoldDB" id="A0AAE0K2B0"/>